<dbReference type="EMBL" id="GDID01006986">
    <property type="protein sequence ID" value="JAP89620.1"/>
    <property type="molecule type" value="Transcribed_RNA"/>
</dbReference>
<organism evidence="1">
    <name type="scientific">Trepomonas sp. PC1</name>
    <dbReference type="NCBI Taxonomy" id="1076344"/>
    <lineage>
        <taxon>Eukaryota</taxon>
        <taxon>Metamonada</taxon>
        <taxon>Diplomonadida</taxon>
        <taxon>Hexamitidae</taxon>
        <taxon>Hexamitinae</taxon>
        <taxon>Trepomonas</taxon>
    </lineage>
</organism>
<evidence type="ECO:0000313" key="1">
    <source>
        <dbReference type="EMBL" id="JAP89620.1"/>
    </source>
</evidence>
<gene>
    <name evidence="1" type="ORF">TPC1_30885</name>
</gene>
<dbReference type="AlphaFoldDB" id="A0A146JXY8"/>
<evidence type="ECO:0008006" key="2">
    <source>
        <dbReference type="Google" id="ProtNLM"/>
    </source>
</evidence>
<proteinExistence type="predicted"/>
<name>A0A146JXY8_9EUKA</name>
<sequence length="315" mass="36080">MSAVKAKEAFVQDFGPTKVREIIMAWGSEIKETQFDKYSNGQYCGVLLFDEWKSQKNEEILAVLVKIQSETYLVELATTDDSHNGYWIATRLTKIIKELRSKNIFIHAVICDNCAKNVTAVDIMNQVPSKIQKYCEGKEQDEYNPLCKIALLRCCAHSLDLVLKDYCTYYTIKDKMDRIYSETHMNIRVSETRWTSYLQAFMRLIKQDYDLKGNLWADYVIIRQLTYAILAVEGDLVSFSKLGYIIENLKTFLAENGECMIEVAQKSTINMANLKGSKALSLLNNDKRGIVGQANEAIGYIERILTGKGKKRKNH</sequence>
<reference evidence="1" key="1">
    <citation type="submission" date="2015-07" db="EMBL/GenBank/DDBJ databases">
        <title>Adaptation to a free-living lifestyle via gene acquisitions in the diplomonad Trepomonas sp. PC1.</title>
        <authorList>
            <person name="Xu F."/>
            <person name="Jerlstrom-Hultqvist J."/>
            <person name="Kolisko M."/>
            <person name="Simpson A.G.B."/>
            <person name="Roger A.J."/>
            <person name="Svard S.G."/>
            <person name="Andersson J.O."/>
        </authorList>
    </citation>
    <scope>NUCLEOTIDE SEQUENCE</scope>
    <source>
        <strain evidence="1">PC1</strain>
    </source>
</reference>
<protein>
    <recommendedName>
        <fullName evidence="2">DUF659 domain-containing protein</fullName>
    </recommendedName>
</protein>
<accession>A0A146JXY8</accession>
<dbReference type="SUPFAM" id="SSF53098">
    <property type="entry name" value="Ribonuclease H-like"/>
    <property type="match status" value="1"/>
</dbReference>
<dbReference type="InterPro" id="IPR012337">
    <property type="entry name" value="RNaseH-like_sf"/>
</dbReference>